<organism evidence="2 3">
    <name type="scientific">Methylobacterium crusticola</name>
    <dbReference type="NCBI Taxonomy" id="1697972"/>
    <lineage>
        <taxon>Bacteria</taxon>
        <taxon>Pseudomonadati</taxon>
        <taxon>Pseudomonadota</taxon>
        <taxon>Alphaproteobacteria</taxon>
        <taxon>Hyphomicrobiales</taxon>
        <taxon>Methylobacteriaceae</taxon>
        <taxon>Methylobacterium</taxon>
    </lineage>
</organism>
<sequence>MSASDQHHLQGHNVDQVDQLSSLVLMALALAGGVVAVVVLTFLP</sequence>
<dbReference type="RefSeq" id="WP_269153120.1">
    <property type="nucleotide sequence ID" value="NZ_BPQH01000028.1"/>
</dbReference>
<keyword evidence="1" id="KW-0472">Membrane</keyword>
<protein>
    <submittedName>
        <fullName evidence="2">Uncharacterized protein</fullName>
    </submittedName>
</protein>
<dbReference type="Proteomes" id="UP001055167">
    <property type="component" value="Unassembled WGS sequence"/>
</dbReference>
<accession>A0ABQ4R889</accession>
<evidence type="ECO:0000256" key="1">
    <source>
        <dbReference type="SAM" id="Phobius"/>
    </source>
</evidence>
<dbReference type="EMBL" id="BPQH01000028">
    <property type="protein sequence ID" value="GJD53375.1"/>
    <property type="molecule type" value="Genomic_DNA"/>
</dbReference>
<feature type="transmembrane region" description="Helical" evidence="1">
    <location>
        <begin position="20"/>
        <end position="43"/>
    </location>
</feature>
<comment type="caution">
    <text evidence="2">The sequence shown here is derived from an EMBL/GenBank/DDBJ whole genome shotgun (WGS) entry which is preliminary data.</text>
</comment>
<reference evidence="2" key="2">
    <citation type="submission" date="2021-08" db="EMBL/GenBank/DDBJ databases">
        <authorList>
            <person name="Tani A."/>
            <person name="Ola A."/>
            <person name="Ogura Y."/>
            <person name="Katsura K."/>
            <person name="Hayashi T."/>
        </authorList>
    </citation>
    <scope>NUCLEOTIDE SEQUENCE</scope>
    <source>
        <strain evidence="2">KCTC 52305</strain>
    </source>
</reference>
<evidence type="ECO:0000313" key="3">
    <source>
        <dbReference type="Proteomes" id="UP001055167"/>
    </source>
</evidence>
<name>A0ABQ4R889_9HYPH</name>
<evidence type="ECO:0000313" key="2">
    <source>
        <dbReference type="EMBL" id="GJD53375.1"/>
    </source>
</evidence>
<keyword evidence="1" id="KW-1133">Transmembrane helix</keyword>
<proteinExistence type="predicted"/>
<reference evidence="2" key="1">
    <citation type="journal article" date="2021" name="Front. Microbiol.">
        <title>Comprehensive Comparative Genomics and Phenotyping of Methylobacterium Species.</title>
        <authorList>
            <person name="Alessa O."/>
            <person name="Ogura Y."/>
            <person name="Fujitani Y."/>
            <person name="Takami H."/>
            <person name="Hayashi T."/>
            <person name="Sahin N."/>
            <person name="Tani A."/>
        </authorList>
    </citation>
    <scope>NUCLEOTIDE SEQUENCE</scope>
    <source>
        <strain evidence="2">KCTC 52305</strain>
    </source>
</reference>
<gene>
    <name evidence="2" type="ORF">OPKNFCMD_6150</name>
</gene>
<keyword evidence="3" id="KW-1185">Reference proteome</keyword>
<keyword evidence="1" id="KW-0812">Transmembrane</keyword>